<evidence type="ECO:0008006" key="3">
    <source>
        <dbReference type="Google" id="ProtNLM"/>
    </source>
</evidence>
<reference evidence="1 2" key="1">
    <citation type="submission" date="2018-07" db="EMBL/GenBank/DDBJ databases">
        <title>Genome sequencing of rice bacterial endophytes.</title>
        <authorList>
            <person name="Venturi V."/>
        </authorList>
    </citation>
    <scope>NUCLEOTIDE SEQUENCE [LARGE SCALE GENOMIC DNA]</scope>
    <source>
        <strain evidence="1 2">E2333</strain>
    </source>
</reference>
<gene>
    <name evidence="1" type="ORF">DEU51_106328</name>
</gene>
<dbReference type="AlphaFoldDB" id="A0A370SMM2"/>
<evidence type="ECO:0000313" key="2">
    <source>
        <dbReference type="Proteomes" id="UP000255365"/>
    </source>
</evidence>
<name>A0A370SMM2_PSEJE</name>
<dbReference type="SUPFAM" id="SSF51735">
    <property type="entry name" value="NAD(P)-binding Rossmann-fold domains"/>
    <property type="match status" value="1"/>
</dbReference>
<dbReference type="PANTHER" id="PTHR43796:SF2">
    <property type="entry name" value="CARBOXYNORSPERMIDINE SYNTHASE"/>
    <property type="match status" value="1"/>
</dbReference>
<dbReference type="RefSeq" id="WP_115146890.1">
    <property type="nucleotide sequence ID" value="NZ_QRAV01000006.1"/>
</dbReference>
<organism evidence="1 2">
    <name type="scientific">Pseudomonas jessenii</name>
    <dbReference type="NCBI Taxonomy" id="77298"/>
    <lineage>
        <taxon>Bacteria</taxon>
        <taxon>Pseudomonadati</taxon>
        <taxon>Pseudomonadota</taxon>
        <taxon>Gammaproteobacteria</taxon>
        <taxon>Pseudomonadales</taxon>
        <taxon>Pseudomonadaceae</taxon>
        <taxon>Pseudomonas</taxon>
    </lineage>
</organism>
<dbReference type="Proteomes" id="UP000255365">
    <property type="component" value="Unassembled WGS sequence"/>
</dbReference>
<comment type="caution">
    <text evidence="1">The sequence shown here is derived from an EMBL/GenBank/DDBJ whole genome shotgun (WGS) entry which is preliminary data.</text>
</comment>
<dbReference type="InterPro" id="IPR036291">
    <property type="entry name" value="NAD(P)-bd_dom_sf"/>
</dbReference>
<proteinExistence type="predicted"/>
<dbReference type="EMBL" id="QRAV01000006">
    <property type="protein sequence ID" value="RDL20871.1"/>
    <property type="molecule type" value="Genomic_DNA"/>
</dbReference>
<protein>
    <recommendedName>
        <fullName evidence="3">Saccharopine dehydrogenase</fullName>
    </recommendedName>
</protein>
<accession>A0A370SMM2</accession>
<dbReference type="Gene3D" id="3.40.50.720">
    <property type="entry name" value="NAD(P)-binding Rossmann-like Domain"/>
    <property type="match status" value="1"/>
</dbReference>
<dbReference type="PANTHER" id="PTHR43796">
    <property type="entry name" value="CARBOXYNORSPERMIDINE SYNTHASE"/>
    <property type="match status" value="1"/>
</dbReference>
<evidence type="ECO:0000313" key="1">
    <source>
        <dbReference type="EMBL" id="RDL20871.1"/>
    </source>
</evidence>
<sequence>MPFRVMVVGGYGNFGSIVCGHLAVMPGVELLLSGRDPHKLQRKVDELNSQSAAVVQGWCGDAMGPAFSAALRSLNIRLVIHTGGPFQGQSYAVAENCIAAQVNYCDLADCRTFVNGVGILDARAKAAGVAILSGCSSVPTLSSAIIDQQRHRFSRIDAIEHGVSASTKMPGLSTIEGVLAYAGKPIKQLKNGKVHEVSGWQDLTLRKIPQLGIRLLANVDVPDMDIFASRYGAHTLSFKAGAGLKLAGVANALLAQAVKIGLVRDHLPWAARLHRLGCRFERFGDGKSAMYIDVQGAGVEGQPLTMTAQLTAFNDKGPEIPSCAAVALAAKMAGGHVPQPGARPCVGEISVDEYLAAINDPANLSLSVQFSDGSPGQLSDPATDGAGIFRKRCS</sequence>